<dbReference type="GO" id="GO:0005524">
    <property type="term" value="F:ATP binding"/>
    <property type="evidence" value="ECO:0007669"/>
    <property type="project" value="UniProtKB-KW"/>
</dbReference>
<organism evidence="9 10">
    <name type="scientific">Acaromyces ingoldii</name>
    <dbReference type="NCBI Taxonomy" id="215250"/>
    <lineage>
        <taxon>Eukaryota</taxon>
        <taxon>Fungi</taxon>
        <taxon>Dikarya</taxon>
        <taxon>Basidiomycota</taxon>
        <taxon>Ustilaginomycotina</taxon>
        <taxon>Exobasidiomycetes</taxon>
        <taxon>Exobasidiales</taxon>
        <taxon>Cryptobasidiaceae</taxon>
        <taxon>Acaromyces</taxon>
    </lineage>
</organism>
<dbReference type="SUPFAM" id="SSF52540">
    <property type="entry name" value="P-loop containing nucleoside triphosphate hydrolases"/>
    <property type="match status" value="1"/>
</dbReference>
<evidence type="ECO:0000259" key="7">
    <source>
        <dbReference type="Pfam" id="PF13086"/>
    </source>
</evidence>
<dbReference type="InterPro" id="IPR041679">
    <property type="entry name" value="DNA2/NAM7-like_C"/>
</dbReference>
<evidence type="ECO:0000256" key="5">
    <source>
        <dbReference type="ARBA" id="ARBA00022840"/>
    </source>
</evidence>
<dbReference type="InterPro" id="IPR041677">
    <property type="entry name" value="DNA2/NAM7_AAA_11"/>
</dbReference>
<evidence type="ECO:0000313" key="10">
    <source>
        <dbReference type="Proteomes" id="UP000245768"/>
    </source>
</evidence>
<dbReference type="GO" id="GO:0016787">
    <property type="term" value="F:hydrolase activity"/>
    <property type="evidence" value="ECO:0007669"/>
    <property type="project" value="UniProtKB-KW"/>
</dbReference>
<evidence type="ECO:0000256" key="6">
    <source>
        <dbReference type="SAM" id="MobiDB-lite"/>
    </source>
</evidence>
<evidence type="ECO:0000256" key="2">
    <source>
        <dbReference type="ARBA" id="ARBA00022741"/>
    </source>
</evidence>
<dbReference type="OrthoDB" id="6513042at2759"/>
<sequence length="840" mass="92490">MAAVRETAKRQRHAFIDGQLKPYVGKWSRLVGKETQEERNEVEMRRQTSLDELQRQGLVLVDVEGHWPTRRDGKTRVKQYGQRIGQFQPNGRSKLAWNKFQKGDQVELRPVQTTNIEIASLLPDGSRDALGWQGSDERDQRFIPATIRAISDSDMRLSFEGHYAEADLLACPSWRIDLGYNDLVEKRVLEALDALSHDFEAIGRADNLAKDGPSQLELSGSSLVPDIIRDQPRAGARQRGLFDNDQLIHSWLKRHLRPSPIMIDGDPPLYGLSETQKRAVALMLSTPLSLVQGPPGTGKTTTIVAAIELLKAHFQVPHPILVTSHTNVAVDNLAAACLDAGLSVVRAGSSARTREGLDGITLESLMERHPLKGHLDELEGIKAGLTRAVAELEAGGESPASSPSSFQEKDVSAPIPGEEAATSSTASHSAQDCNYWRDEVSLFADTEDFRHLKLDEEDVDTPPLTMADIPRLEKRLSSVRQATFLIRKRIETDVYHGADVVCCTALSVPTCKPIDFPFVFFDEGSMATEPISLVPLVKGSRQIAIIGDHKQLPPVVQNEEARQGGMAKSLFERLIERGDVPSIMLDCQHRMHPSLSAFASQMFYDTKLCDGETMVNIESLSSSYRASPSGADQHYLAFVNHSFRESSEGKSIENVGEAMVCSRIIADLLARNPGLQAQDIGLVTPYRGQAQHFARALADPGSDLRMEMVRFTAQLARSGLVTSTTDPDPSKVEVHTVDGFEGREKQAVVFSTTRSNALGFVGFLADSRRLNVALTRAKRGLWVVGNLETLRNARLGEAGQRAVDKADVSAIRKYTAHLEKLRCVVKAAEVERAVNSVAVR</sequence>
<feature type="domain" description="DNA2/NAM7 helicase helicase" evidence="7">
    <location>
        <begin position="272"/>
        <end position="558"/>
    </location>
</feature>
<keyword evidence="3 9" id="KW-0378">Hydrolase</keyword>
<dbReference type="Pfam" id="PF13086">
    <property type="entry name" value="AAA_11"/>
    <property type="match status" value="1"/>
</dbReference>
<gene>
    <name evidence="9" type="ORF">FA10DRAFT_273338</name>
</gene>
<dbReference type="PANTHER" id="PTHR10887:SF495">
    <property type="entry name" value="HELICASE SENATAXIN ISOFORM X1-RELATED"/>
    <property type="match status" value="1"/>
</dbReference>
<evidence type="ECO:0000256" key="1">
    <source>
        <dbReference type="ARBA" id="ARBA00007913"/>
    </source>
</evidence>
<name>A0A316YCW4_9BASI</name>
<dbReference type="GO" id="GO:0004386">
    <property type="term" value="F:helicase activity"/>
    <property type="evidence" value="ECO:0007669"/>
    <property type="project" value="UniProtKB-KW"/>
</dbReference>
<dbReference type="GeneID" id="37045080"/>
<reference evidence="9 10" key="1">
    <citation type="journal article" date="2018" name="Mol. Biol. Evol.">
        <title>Broad Genomic Sampling Reveals a Smut Pathogenic Ancestry of the Fungal Clade Ustilaginomycotina.</title>
        <authorList>
            <person name="Kijpornyongpan T."/>
            <person name="Mondo S.J."/>
            <person name="Barry K."/>
            <person name="Sandor L."/>
            <person name="Lee J."/>
            <person name="Lipzen A."/>
            <person name="Pangilinan J."/>
            <person name="LaButti K."/>
            <person name="Hainaut M."/>
            <person name="Henrissat B."/>
            <person name="Grigoriev I.V."/>
            <person name="Spatafora J.W."/>
            <person name="Aime M.C."/>
        </authorList>
    </citation>
    <scope>NUCLEOTIDE SEQUENCE [LARGE SCALE GENOMIC DNA]</scope>
    <source>
        <strain evidence="9 10">MCA 4198</strain>
    </source>
</reference>
<dbReference type="STRING" id="215250.A0A316YCW4"/>
<dbReference type="InterPro" id="IPR027417">
    <property type="entry name" value="P-loop_NTPase"/>
</dbReference>
<dbReference type="CDD" id="cd18808">
    <property type="entry name" value="SF1_C_Upf1"/>
    <property type="match status" value="1"/>
</dbReference>
<dbReference type="GO" id="GO:0005694">
    <property type="term" value="C:chromosome"/>
    <property type="evidence" value="ECO:0007669"/>
    <property type="project" value="UniProtKB-ARBA"/>
</dbReference>
<accession>A0A316YCW4</accession>
<evidence type="ECO:0000256" key="4">
    <source>
        <dbReference type="ARBA" id="ARBA00022806"/>
    </source>
</evidence>
<dbReference type="PANTHER" id="PTHR10887">
    <property type="entry name" value="DNA2/NAM7 HELICASE FAMILY"/>
    <property type="match status" value="1"/>
</dbReference>
<dbReference type="InterPro" id="IPR047187">
    <property type="entry name" value="SF1_C_Upf1"/>
</dbReference>
<dbReference type="Proteomes" id="UP000245768">
    <property type="component" value="Unassembled WGS sequence"/>
</dbReference>
<dbReference type="Gene3D" id="3.40.50.300">
    <property type="entry name" value="P-loop containing nucleotide triphosphate hydrolases"/>
    <property type="match status" value="2"/>
</dbReference>
<protein>
    <submittedName>
        <fullName evidence="9">P-loop containing nucleoside triphosphate hydrolase protein</fullName>
    </submittedName>
</protein>
<dbReference type="AlphaFoldDB" id="A0A316YCW4"/>
<keyword evidence="10" id="KW-1185">Reference proteome</keyword>
<dbReference type="InParanoid" id="A0A316YCW4"/>
<keyword evidence="4" id="KW-0347">Helicase</keyword>
<dbReference type="FunFam" id="3.40.50.300:FF:000326">
    <property type="entry name" value="P-loop containing nucleoside triphosphate hydrolase"/>
    <property type="match status" value="1"/>
</dbReference>
<feature type="compositionally biased region" description="Low complexity" evidence="6">
    <location>
        <begin position="393"/>
        <end position="405"/>
    </location>
</feature>
<evidence type="ECO:0000256" key="3">
    <source>
        <dbReference type="ARBA" id="ARBA00022801"/>
    </source>
</evidence>
<keyword evidence="2" id="KW-0547">Nucleotide-binding</keyword>
<proteinExistence type="inferred from homology"/>
<dbReference type="InterPro" id="IPR045055">
    <property type="entry name" value="DNA2/NAM7-like"/>
</dbReference>
<evidence type="ECO:0000313" key="9">
    <source>
        <dbReference type="EMBL" id="PWN87059.1"/>
    </source>
</evidence>
<feature type="region of interest" description="Disordered" evidence="6">
    <location>
        <begin position="392"/>
        <end position="428"/>
    </location>
</feature>
<keyword evidence="5" id="KW-0067">ATP-binding</keyword>
<evidence type="ECO:0000259" key="8">
    <source>
        <dbReference type="Pfam" id="PF13087"/>
    </source>
</evidence>
<dbReference type="RefSeq" id="XP_025374257.1">
    <property type="nucleotide sequence ID" value="XM_025523164.1"/>
</dbReference>
<dbReference type="Pfam" id="PF13087">
    <property type="entry name" value="AAA_12"/>
    <property type="match status" value="1"/>
</dbReference>
<dbReference type="EMBL" id="KZ819641">
    <property type="protein sequence ID" value="PWN87059.1"/>
    <property type="molecule type" value="Genomic_DNA"/>
</dbReference>
<feature type="domain" description="DNA2/NAM7 helicase-like C-terminal" evidence="8">
    <location>
        <begin position="567"/>
        <end position="787"/>
    </location>
</feature>
<comment type="similarity">
    <text evidence="1">Belongs to the DNA2/NAM7 helicase family.</text>
</comment>